<dbReference type="STRING" id="42256.RradSPS_1330"/>
<evidence type="ECO:0000256" key="1">
    <source>
        <dbReference type="SAM" id="MobiDB-lite"/>
    </source>
</evidence>
<organism evidence="2 4">
    <name type="scientific">Rubrobacter radiotolerans</name>
    <name type="common">Arthrobacter radiotolerans</name>
    <dbReference type="NCBI Taxonomy" id="42256"/>
    <lineage>
        <taxon>Bacteria</taxon>
        <taxon>Bacillati</taxon>
        <taxon>Actinomycetota</taxon>
        <taxon>Rubrobacteria</taxon>
        <taxon>Rubrobacterales</taxon>
        <taxon>Rubrobacteraceae</taxon>
        <taxon>Rubrobacter</taxon>
    </lineage>
</organism>
<evidence type="ECO:0000313" key="3">
    <source>
        <dbReference type="EMBL" id="MDX5894020.1"/>
    </source>
</evidence>
<feature type="compositionally biased region" description="Gly residues" evidence="1">
    <location>
        <begin position="126"/>
        <end position="138"/>
    </location>
</feature>
<dbReference type="InterPro" id="IPR008769">
    <property type="entry name" value="PhaF_PhaI"/>
</dbReference>
<name>A0A023X2R8_RUBRA</name>
<evidence type="ECO:0000313" key="2">
    <source>
        <dbReference type="EMBL" id="AHY46613.1"/>
    </source>
</evidence>
<reference evidence="2 4" key="1">
    <citation type="submission" date="2014-03" db="EMBL/GenBank/DDBJ databases">
        <title>Complete genome sequence of the Radio-Resistant Rubrobacter radiotolerans RSPS-4.</title>
        <authorList>
            <person name="Egas C.C."/>
            <person name="Barroso C.C."/>
            <person name="Froufe H.J.C."/>
            <person name="Pacheco J.J."/>
            <person name="Albuquerque L.L."/>
            <person name="da Costa M.M.S."/>
        </authorList>
    </citation>
    <scope>NUCLEOTIDE SEQUENCE [LARGE SCALE GENOMIC DNA]</scope>
    <source>
        <strain evidence="2 4">RSPS-4</strain>
    </source>
</reference>
<gene>
    <name evidence="2" type="ORF">RradSPS_1330</name>
    <name evidence="3" type="ORF">SIL72_08265</name>
</gene>
<dbReference type="Proteomes" id="UP001281130">
    <property type="component" value="Unassembled WGS sequence"/>
</dbReference>
<feature type="compositionally biased region" description="Low complexity" evidence="1">
    <location>
        <begin position="108"/>
        <end position="125"/>
    </location>
</feature>
<dbReference type="eggNOG" id="COG3937">
    <property type="taxonomic scope" value="Bacteria"/>
</dbReference>
<dbReference type="EMBL" id="JAWXXX010000001">
    <property type="protein sequence ID" value="MDX5894020.1"/>
    <property type="molecule type" value="Genomic_DNA"/>
</dbReference>
<dbReference type="PANTHER" id="PTHR38664">
    <property type="entry name" value="SLR0058 PROTEIN"/>
    <property type="match status" value="1"/>
</dbReference>
<reference evidence="3" key="2">
    <citation type="submission" date="2023-11" db="EMBL/GenBank/DDBJ databases">
        <title>MicrobeMod: A computational toolkit for identifying prokaryotic methylation and restriction-modification with nanopore sequencing.</title>
        <authorList>
            <person name="Crits-Christoph A."/>
            <person name="Kang S.C."/>
            <person name="Lee H."/>
            <person name="Ostrov N."/>
        </authorList>
    </citation>
    <scope>NUCLEOTIDE SEQUENCE</scope>
    <source>
        <strain evidence="3">ATCC 51242</strain>
    </source>
</reference>
<proteinExistence type="predicted"/>
<dbReference type="EMBL" id="CP007514">
    <property type="protein sequence ID" value="AHY46613.1"/>
    <property type="molecule type" value="Genomic_DNA"/>
</dbReference>
<evidence type="ECO:0008006" key="5">
    <source>
        <dbReference type="Google" id="ProtNLM"/>
    </source>
</evidence>
<keyword evidence="4" id="KW-1185">Reference proteome</keyword>
<dbReference type="KEGG" id="rrd:RradSPS_1330"/>
<evidence type="ECO:0000313" key="4">
    <source>
        <dbReference type="Proteomes" id="UP000025229"/>
    </source>
</evidence>
<dbReference type="OrthoDB" id="5244610at2"/>
<sequence length="167" mass="17413">MRGSIGETLERLILLQIGAAAATRDRVEEIVERLIAQGRVQREEGRTVVDDVMSSARQRTAGARSAVDASMQQGLRTAGIPTREDYEDLIFRVEQLEHRVRMLEDRPGGTPVSSAATSATSSPSSGGTGGVTGPGGPSGMREPGKEPGTSGEDDDSGRGPGLPTAGL</sequence>
<feature type="region of interest" description="Disordered" evidence="1">
    <location>
        <begin position="104"/>
        <end position="167"/>
    </location>
</feature>
<dbReference type="AlphaFoldDB" id="A0A023X2R8"/>
<dbReference type="RefSeq" id="WP_038681546.1">
    <property type="nucleotide sequence ID" value="NZ_CP007514.1"/>
</dbReference>
<dbReference type="Proteomes" id="UP000025229">
    <property type="component" value="Chromosome"/>
</dbReference>
<dbReference type="PANTHER" id="PTHR38664:SF1">
    <property type="entry name" value="SLR0058 PROTEIN"/>
    <property type="match status" value="1"/>
</dbReference>
<dbReference type="HOGENOM" id="CLU_1814396_0_0_11"/>
<accession>A0A023X2R8</accession>
<protein>
    <recommendedName>
        <fullName evidence="5">Polyhydroxyalkanoate synthesis regulator phasin</fullName>
    </recommendedName>
</protein>